<dbReference type="EMBL" id="JAMZIH010005433">
    <property type="protein sequence ID" value="KAJ1675192.1"/>
    <property type="molecule type" value="Genomic_DNA"/>
</dbReference>
<evidence type="ECO:0000313" key="2">
    <source>
        <dbReference type="Proteomes" id="UP001145114"/>
    </source>
</evidence>
<evidence type="ECO:0000313" key="1">
    <source>
        <dbReference type="EMBL" id="KAJ1675192.1"/>
    </source>
</evidence>
<gene>
    <name evidence="1" type="ORF">EV182_001752</name>
</gene>
<sequence>MAGCSPAPVAGGPSSSSVITALTTEKRISAAVELLSQLERLAALLLAQKPTLIKEATHILELSHECLMYIEVTCVAHSLEFGDDYQSPEMLSILNRHAWWVLSCLTLQQVEDLKLVKLMVRLALALAPYFKARNAPSPNVCLEWLDAWEEPPGDQPNHEITTKDMFKPARQLASDIQCILGNISDYFAAPEDHQLDDPTLAVVTPKTTLPIISTLIGWVEEEVSSAEWAISQLRHCYRAEAQHDASDEPSLAFDNSIKIERRISIYLQQVLQVMGDITSIILRDQYAELLIRCHQLCFKTVASLTKSKIATKLLPITDDYVHLLEYACVSLTPTIYDFLSIYQGRRDSDSDDNVGDAAGTRSRINKAKGKGKDRQIKHNKHQAQIGRESRLVPRLIFTLEQFERFVIQLSASSKTQLTRFLRRSTARDFRVDIQRLQDISDSDVSQDRSNTSSHNRSEGDASSGVEVGVSGDDDGGNDQGMSDQHFEVEIEGHGGLEPAYNVAVDDSVEGASEPSGDEYEGLQMAMHRKSRTHSQAAPKEDEINWDVQHSDEDDGDDDASKMLASRCKRRKGQA</sequence>
<dbReference type="Proteomes" id="UP001145114">
    <property type="component" value="Unassembled WGS sequence"/>
</dbReference>
<comment type="caution">
    <text evidence="1">The sequence shown here is derived from an EMBL/GenBank/DDBJ whole genome shotgun (WGS) entry which is preliminary data.</text>
</comment>
<name>A0ACC1HIZ1_9FUNG</name>
<proteinExistence type="predicted"/>
<accession>A0ACC1HIZ1</accession>
<organism evidence="1 2">
    <name type="scientific">Spiromyces aspiralis</name>
    <dbReference type="NCBI Taxonomy" id="68401"/>
    <lineage>
        <taxon>Eukaryota</taxon>
        <taxon>Fungi</taxon>
        <taxon>Fungi incertae sedis</taxon>
        <taxon>Zoopagomycota</taxon>
        <taxon>Kickxellomycotina</taxon>
        <taxon>Kickxellomycetes</taxon>
        <taxon>Kickxellales</taxon>
        <taxon>Kickxellaceae</taxon>
        <taxon>Spiromyces</taxon>
    </lineage>
</organism>
<reference evidence="1" key="1">
    <citation type="submission" date="2022-06" db="EMBL/GenBank/DDBJ databases">
        <title>Phylogenomic reconstructions and comparative analyses of Kickxellomycotina fungi.</title>
        <authorList>
            <person name="Reynolds N.K."/>
            <person name="Stajich J.E."/>
            <person name="Barry K."/>
            <person name="Grigoriev I.V."/>
            <person name="Crous P."/>
            <person name="Smith M.E."/>
        </authorList>
    </citation>
    <scope>NUCLEOTIDE SEQUENCE</scope>
    <source>
        <strain evidence="1">RSA 2271</strain>
    </source>
</reference>
<keyword evidence="2" id="KW-1185">Reference proteome</keyword>
<protein>
    <submittedName>
        <fullName evidence="1">Uncharacterized protein</fullName>
    </submittedName>
</protein>